<evidence type="ECO:0000256" key="1">
    <source>
        <dbReference type="PROSITE-ProRule" id="PRU00339"/>
    </source>
</evidence>
<reference evidence="5" key="1">
    <citation type="submission" date="2022-11" db="UniProtKB">
        <authorList>
            <consortium name="WormBaseParasite"/>
        </authorList>
    </citation>
    <scope>IDENTIFICATION</scope>
</reference>
<keyword evidence="1" id="KW-0802">TPR repeat</keyword>
<dbReference type="InterPro" id="IPR011990">
    <property type="entry name" value="TPR-like_helical_dom_sf"/>
</dbReference>
<dbReference type="PANTHER" id="PTHR47643:SF2">
    <property type="entry name" value="TPR DOMAIN PROTEIN (AFU_ORTHOLOGUE AFUA_5G12710)"/>
    <property type="match status" value="1"/>
</dbReference>
<dbReference type="AlphaFoldDB" id="A0A915D840"/>
<dbReference type="InterPro" id="IPR019734">
    <property type="entry name" value="TPR_rpt"/>
</dbReference>
<keyword evidence="4" id="KW-1185">Reference proteome</keyword>
<evidence type="ECO:0000256" key="2">
    <source>
        <dbReference type="SAM" id="SignalP"/>
    </source>
</evidence>
<dbReference type="WBParaSite" id="jg17012">
    <property type="protein sequence ID" value="jg17012"/>
    <property type="gene ID" value="jg17012"/>
</dbReference>
<protein>
    <submittedName>
        <fullName evidence="5">SET domain-containing protein</fullName>
    </submittedName>
</protein>
<proteinExistence type="predicted"/>
<evidence type="ECO:0000313" key="5">
    <source>
        <dbReference type="WBParaSite" id="jg17012"/>
    </source>
</evidence>
<dbReference type="SMART" id="SM00028">
    <property type="entry name" value="TPR"/>
    <property type="match status" value="4"/>
</dbReference>
<sequence length="612" mass="69126">MLRMLFNATSVLQLLAQGGIANEVLQKWKLSCYKKGQSHSSVTPLKELQPITLRDMKVPMVHTGKYLACRIISEAYILVATAFLIEDLNGEVEDLSLYNFQLNIGNSCSWLPPGTIMFIKEPYLKFGSLGKNVFIRADSPSDVPQKLSVDQLRARGNQHYVEKNYEWALKYYKKGLLIEPDSGVLHLNMAAAYLATDNYHAAFESAKLALEKGADREKALIRLARGAYGLRNWESACNHFKQLIQDYPSNNEAKVELKNTLARLHESETGQYDLVKLYNLSANQQVRRLDVADYTGPVCIADVQGKGKGLVASRDVPRGTLLLVSKAFSIAYKDELPNAELFCVNLLTNKADRPSQTLNIIRTIQTLKCNPAMAADLYALFAGNLPRNHRIPADKVIDAGRIENLCSFNCFSNQNDYDSSSESKEMDEHSKPTGLWILPSFINHSCIGSASRTFYGDIMTVYAVKDLKKGEEITFPYVSPFKSYMESLIAQTLFMNSHQQRRQSLRELEPLVKEMRKSYGNRKELRLQIIIPLSQLSMVYRGTHQLEKAVEVLREAREAMSHILEIEIGVSYLLIEADCYTGLQQWSQVAKTIQRAMTIPRSEVVLTSNFFT</sequence>
<dbReference type="PANTHER" id="PTHR47643">
    <property type="entry name" value="TPR DOMAIN PROTEIN (AFU_ORTHOLOGUE AFUA_5G12710)"/>
    <property type="match status" value="1"/>
</dbReference>
<dbReference type="Gene3D" id="2.170.270.10">
    <property type="entry name" value="SET domain"/>
    <property type="match status" value="1"/>
</dbReference>
<dbReference type="Pfam" id="PF00856">
    <property type="entry name" value="SET"/>
    <property type="match status" value="1"/>
</dbReference>
<dbReference type="Gene3D" id="1.25.40.10">
    <property type="entry name" value="Tetratricopeptide repeat domain"/>
    <property type="match status" value="1"/>
</dbReference>
<accession>A0A915D840</accession>
<dbReference type="InterPro" id="IPR001214">
    <property type="entry name" value="SET_dom"/>
</dbReference>
<feature type="repeat" description="TPR" evidence="1">
    <location>
        <begin position="149"/>
        <end position="182"/>
    </location>
</feature>
<name>A0A915D840_9BILA</name>
<evidence type="ECO:0000259" key="3">
    <source>
        <dbReference type="PROSITE" id="PS50280"/>
    </source>
</evidence>
<dbReference type="PROSITE" id="PS50280">
    <property type="entry name" value="SET"/>
    <property type="match status" value="1"/>
</dbReference>
<feature type="domain" description="SET" evidence="3">
    <location>
        <begin position="296"/>
        <end position="478"/>
    </location>
</feature>
<organism evidence="4 5">
    <name type="scientific">Ditylenchus dipsaci</name>
    <dbReference type="NCBI Taxonomy" id="166011"/>
    <lineage>
        <taxon>Eukaryota</taxon>
        <taxon>Metazoa</taxon>
        <taxon>Ecdysozoa</taxon>
        <taxon>Nematoda</taxon>
        <taxon>Chromadorea</taxon>
        <taxon>Rhabditida</taxon>
        <taxon>Tylenchina</taxon>
        <taxon>Tylenchomorpha</taxon>
        <taxon>Sphaerularioidea</taxon>
        <taxon>Anguinidae</taxon>
        <taxon>Anguininae</taxon>
        <taxon>Ditylenchus</taxon>
    </lineage>
</organism>
<dbReference type="SUPFAM" id="SSF48452">
    <property type="entry name" value="TPR-like"/>
    <property type="match status" value="1"/>
</dbReference>
<keyword evidence="2" id="KW-0732">Signal</keyword>
<feature type="signal peptide" evidence="2">
    <location>
        <begin position="1"/>
        <end position="21"/>
    </location>
</feature>
<dbReference type="InterPro" id="IPR053209">
    <property type="entry name" value="Gramillin-biosynth_MTr"/>
</dbReference>
<feature type="chain" id="PRO_5038127163" evidence="2">
    <location>
        <begin position="22"/>
        <end position="612"/>
    </location>
</feature>
<dbReference type="SUPFAM" id="SSF82199">
    <property type="entry name" value="SET domain"/>
    <property type="match status" value="1"/>
</dbReference>
<dbReference type="PROSITE" id="PS50005">
    <property type="entry name" value="TPR"/>
    <property type="match status" value="1"/>
</dbReference>
<dbReference type="InterPro" id="IPR046341">
    <property type="entry name" value="SET_dom_sf"/>
</dbReference>
<evidence type="ECO:0000313" key="4">
    <source>
        <dbReference type="Proteomes" id="UP000887574"/>
    </source>
</evidence>
<dbReference type="Proteomes" id="UP000887574">
    <property type="component" value="Unplaced"/>
</dbReference>